<dbReference type="OrthoDB" id="17907at2759"/>
<evidence type="ECO:0000313" key="2">
    <source>
        <dbReference type="EMBL" id="GBP54342.1"/>
    </source>
</evidence>
<dbReference type="PANTHER" id="PTHR32170">
    <property type="entry name" value="PROTEASOME ACTIVATOR COMPLEX SUBUNIT 4"/>
    <property type="match status" value="1"/>
</dbReference>
<organism evidence="2 3">
    <name type="scientific">Eumeta variegata</name>
    <name type="common">Bagworm moth</name>
    <name type="synonym">Eumeta japonica</name>
    <dbReference type="NCBI Taxonomy" id="151549"/>
    <lineage>
        <taxon>Eukaryota</taxon>
        <taxon>Metazoa</taxon>
        <taxon>Ecdysozoa</taxon>
        <taxon>Arthropoda</taxon>
        <taxon>Hexapoda</taxon>
        <taxon>Insecta</taxon>
        <taxon>Pterygota</taxon>
        <taxon>Neoptera</taxon>
        <taxon>Endopterygota</taxon>
        <taxon>Lepidoptera</taxon>
        <taxon>Glossata</taxon>
        <taxon>Ditrysia</taxon>
        <taxon>Tineoidea</taxon>
        <taxon>Psychidae</taxon>
        <taxon>Oiketicinae</taxon>
        <taxon>Eumeta</taxon>
    </lineage>
</organism>
<dbReference type="GO" id="GO:0000502">
    <property type="term" value="C:proteasome complex"/>
    <property type="evidence" value="ECO:0007669"/>
    <property type="project" value="UniProtKB-KW"/>
</dbReference>
<reference evidence="2 3" key="1">
    <citation type="journal article" date="2019" name="Commun. Biol.">
        <title>The bagworm genome reveals a unique fibroin gene that provides high tensile strength.</title>
        <authorList>
            <person name="Kono N."/>
            <person name="Nakamura H."/>
            <person name="Ohtoshi R."/>
            <person name="Tomita M."/>
            <person name="Numata K."/>
            <person name="Arakawa K."/>
        </authorList>
    </citation>
    <scope>NUCLEOTIDE SEQUENCE [LARGE SCALE GENOMIC DNA]</scope>
</reference>
<dbReference type="InterPro" id="IPR035309">
    <property type="entry name" value="PSME4"/>
</dbReference>
<sequence length="593" mass="67507">MSRRGAMRRRVMFMCRLEQSFHELLRHYFPTTNTKTKMSPGCIVAASVLLNEAEKSDPNFMDCFNTAGARELAICDRNETLYYNLVNELVKIAETPSVDIFIVASLLYQLFTNAGKAIAHLITGTKPLLHPSIKVKAHGRHRRRLELTMHLLTFCPIKESPYPPNAIRLILNSLIHDNITVRRIATTLMVFVLKQRKRKAKKIKIDPYEIAGIPRPKEHAPGYRKDLEWAMWSDAGVPNTDEEWDKPWLKTSDYGFYTWPQELMVSAPTSDQPPINRKPEEMEEGEKCIYEFFMDEEKMNQLINYLTVEEKKGKDKFSAIRFFMFKYLFSSFGETITMKFLERALTYAGNAQEASQRSAAEIAAAAVRAPRYWPRESAIRVYEESVKVLKIGLTAIIPETVEDWTVCVLVALENQDPRRAAIVFEAVMELCLPASDADADQESSFGVCARIHAFRGILNTLSWRGAPLASALLRRLCAANFIQHPYHNVRDSIVGLLMYIFNTELVFTGGQAGPAPRLADFIAEIKPKLAPLYDSNGEIRQEKLMAMYFYGRLPPDAKALVQLTRTERCRWASRTSSATSFLYTIMPDGVTPT</sequence>
<keyword evidence="3" id="KW-1185">Reference proteome</keyword>
<feature type="domain" description="Proteasome activator complex subunit 4-like HEAT repeat-like" evidence="1">
    <location>
        <begin position="166"/>
        <end position="453"/>
    </location>
</feature>
<dbReference type="GO" id="GO:0016504">
    <property type="term" value="F:peptidase activator activity"/>
    <property type="evidence" value="ECO:0007669"/>
    <property type="project" value="InterPro"/>
</dbReference>
<dbReference type="Pfam" id="PF23096">
    <property type="entry name" value="HEAT_PSME4"/>
    <property type="match status" value="1"/>
</dbReference>
<dbReference type="GO" id="GO:0005829">
    <property type="term" value="C:cytosol"/>
    <property type="evidence" value="ECO:0007669"/>
    <property type="project" value="TreeGrafter"/>
</dbReference>
<proteinExistence type="predicted"/>
<dbReference type="EMBL" id="BGZK01000644">
    <property type="protein sequence ID" value="GBP54342.1"/>
    <property type="molecule type" value="Genomic_DNA"/>
</dbReference>
<accession>A0A4C1WUP3</accession>
<dbReference type="GO" id="GO:0070628">
    <property type="term" value="F:proteasome binding"/>
    <property type="evidence" value="ECO:0007669"/>
    <property type="project" value="InterPro"/>
</dbReference>
<evidence type="ECO:0000259" key="1">
    <source>
        <dbReference type="Pfam" id="PF23096"/>
    </source>
</evidence>
<dbReference type="PANTHER" id="PTHR32170:SF3">
    <property type="entry name" value="PROTEASOME ACTIVATOR COMPLEX SUBUNIT 4"/>
    <property type="match status" value="1"/>
</dbReference>
<dbReference type="STRING" id="151549.A0A4C1WUP3"/>
<name>A0A4C1WUP3_EUMVA</name>
<gene>
    <name evidence="2" type="primary">psme4</name>
    <name evidence="2" type="ORF">EVAR_38576_1</name>
</gene>
<dbReference type="AlphaFoldDB" id="A0A4C1WUP3"/>
<protein>
    <submittedName>
        <fullName evidence="2">Proteasome activator complex subunit 4</fullName>
    </submittedName>
</protein>
<dbReference type="GO" id="GO:0010499">
    <property type="term" value="P:proteasomal ubiquitin-independent protein catabolic process"/>
    <property type="evidence" value="ECO:0007669"/>
    <property type="project" value="TreeGrafter"/>
</dbReference>
<dbReference type="InterPro" id="IPR055455">
    <property type="entry name" value="HEAT_PSME4"/>
</dbReference>
<evidence type="ECO:0000313" key="3">
    <source>
        <dbReference type="Proteomes" id="UP000299102"/>
    </source>
</evidence>
<keyword evidence="2" id="KW-0647">Proteasome</keyword>
<dbReference type="Proteomes" id="UP000299102">
    <property type="component" value="Unassembled WGS sequence"/>
</dbReference>
<dbReference type="GO" id="GO:0005634">
    <property type="term" value="C:nucleus"/>
    <property type="evidence" value="ECO:0007669"/>
    <property type="project" value="TreeGrafter"/>
</dbReference>
<comment type="caution">
    <text evidence="2">The sequence shown here is derived from an EMBL/GenBank/DDBJ whole genome shotgun (WGS) entry which is preliminary data.</text>
</comment>